<evidence type="ECO:0000313" key="2">
    <source>
        <dbReference type="EnsemblMetazoa" id="GPAI017881-PA"/>
    </source>
</evidence>
<dbReference type="Proteomes" id="UP000092445">
    <property type="component" value="Unassembled WGS sequence"/>
</dbReference>
<sequence length="344" mass="39998">MDSPVKNIKGKKRKEIGHEDEITNRVKEELPSTSFPIIDNKIKEERIDVKNLTTPEKEYAEPQSEATDISTNKEGKFPKTKQFLSCIYKAIHFEETKTGESFVDQYEKSSRDEAQLRGIYIIYFIRKHLATIYKAKLKDFRIEEVLKIKHTEGTKECDMQEEMRECYNCYIDNNCLEKIKTVSLAHTMYYAHKGKGSSSPTVEIYVEDGNLEAIVKYLETFKSEYKSVDINPRLDCDYYQGHANAIFDEEVIFQTLSSKEGKNLPSDKAHQCILYSFAYFKKTQKKILKFIVYNPLAGKEYIMRLDDIDFEGLENALKSDLNIEEDEGKIENKSEHKNGDKQSK</sequence>
<feature type="region of interest" description="Disordered" evidence="1">
    <location>
        <begin position="324"/>
        <end position="344"/>
    </location>
</feature>
<keyword evidence="3" id="KW-1185">Reference proteome</keyword>
<name>A0A1A9ZKX6_GLOPL</name>
<feature type="compositionally biased region" description="Basic and acidic residues" evidence="1">
    <location>
        <begin position="329"/>
        <end position="344"/>
    </location>
</feature>
<organism evidence="2 3">
    <name type="scientific">Glossina pallidipes</name>
    <name type="common">Tsetse fly</name>
    <dbReference type="NCBI Taxonomy" id="7398"/>
    <lineage>
        <taxon>Eukaryota</taxon>
        <taxon>Metazoa</taxon>
        <taxon>Ecdysozoa</taxon>
        <taxon>Arthropoda</taxon>
        <taxon>Hexapoda</taxon>
        <taxon>Insecta</taxon>
        <taxon>Pterygota</taxon>
        <taxon>Neoptera</taxon>
        <taxon>Endopterygota</taxon>
        <taxon>Diptera</taxon>
        <taxon>Brachycera</taxon>
        <taxon>Muscomorpha</taxon>
        <taxon>Hippoboscoidea</taxon>
        <taxon>Glossinidae</taxon>
        <taxon>Glossina</taxon>
    </lineage>
</organism>
<feature type="region of interest" description="Disordered" evidence="1">
    <location>
        <begin position="1"/>
        <end position="22"/>
    </location>
</feature>
<evidence type="ECO:0000256" key="1">
    <source>
        <dbReference type="SAM" id="MobiDB-lite"/>
    </source>
</evidence>
<evidence type="ECO:0000313" key="3">
    <source>
        <dbReference type="Proteomes" id="UP000092445"/>
    </source>
</evidence>
<accession>A0A1A9ZKX6</accession>
<proteinExistence type="predicted"/>
<dbReference type="EnsemblMetazoa" id="GPAI017881-RA">
    <property type="protein sequence ID" value="GPAI017881-PA"/>
    <property type="gene ID" value="GPAI017881"/>
</dbReference>
<reference evidence="3" key="1">
    <citation type="submission" date="2014-03" db="EMBL/GenBank/DDBJ databases">
        <authorList>
            <person name="Aksoy S."/>
            <person name="Warren W."/>
            <person name="Wilson R.K."/>
        </authorList>
    </citation>
    <scope>NUCLEOTIDE SEQUENCE [LARGE SCALE GENOMIC DNA]</scope>
    <source>
        <strain evidence="3">IAEA</strain>
    </source>
</reference>
<reference evidence="2" key="2">
    <citation type="submission" date="2020-05" db="UniProtKB">
        <authorList>
            <consortium name="EnsemblMetazoa"/>
        </authorList>
    </citation>
    <scope>IDENTIFICATION</scope>
    <source>
        <strain evidence="2">IAEA</strain>
    </source>
</reference>
<dbReference type="VEuPathDB" id="VectorBase:GPAI017881"/>
<feature type="region of interest" description="Disordered" evidence="1">
    <location>
        <begin position="53"/>
        <end position="72"/>
    </location>
</feature>
<dbReference type="AlphaFoldDB" id="A0A1A9ZKX6"/>
<protein>
    <submittedName>
        <fullName evidence="2">Uncharacterized protein</fullName>
    </submittedName>
</protein>